<gene>
    <name evidence="1" type="ORF">NDU88_003092</name>
</gene>
<dbReference type="Gene3D" id="3.60.10.10">
    <property type="entry name" value="Endonuclease/exonuclease/phosphatase"/>
    <property type="match status" value="1"/>
</dbReference>
<comment type="caution">
    <text evidence="1">The sequence shown here is derived from an EMBL/GenBank/DDBJ whole genome shotgun (WGS) entry which is preliminary data.</text>
</comment>
<dbReference type="SUPFAM" id="SSF56219">
    <property type="entry name" value="DNase I-like"/>
    <property type="match status" value="1"/>
</dbReference>
<keyword evidence="2" id="KW-1185">Reference proteome</keyword>
<name>A0AAV7WUC3_PLEWA</name>
<sequence>MEKYVEQLCSASPVPLRLLTWIVRGLNDNRKIRKVVPYLRTTYRHTIDVAVLKEMHLAPSDKEEMQQRMQGSVCVAGFTSHARGVLIWVRKGEGISLQEMCADPAGRYVVAKYTIGKCMLLVVGVYGPNYDDPKFYNDLSTRLQ</sequence>
<evidence type="ECO:0000313" key="1">
    <source>
        <dbReference type="EMBL" id="KAJ1215484.1"/>
    </source>
</evidence>
<evidence type="ECO:0000313" key="2">
    <source>
        <dbReference type="Proteomes" id="UP001066276"/>
    </source>
</evidence>
<dbReference type="InterPro" id="IPR036691">
    <property type="entry name" value="Endo/exonu/phosph_ase_sf"/>
</dbReference>
<dbReference type="AlphaFoldDB" id="A0AAV7WUC3"/>
<protein>
    <submittedName>
        <fullName evidence="1">Uncharacterized protein</fullName>
    </submittedName>
</protein>
<reference evidence="1" key="1">
    <citation type="journal article" date="2022" name="bioRxiv">
        <title>Sequencing and chromosome-scale assembly of the giantPleurodeles waltlgenome.</title>
        <authorList>
            <person name="Brown T."/>
            <person name="Elewa A."/>
            <person name="Iarovenko S."/>
            <person name="Subramanian E."/>
            <person name="Araus A.J."/>
            <person name="Petzold A."/>
            <person name="Susuki M."/>
            <person name="Suzuki K.-i.T."/>
            <person name="Hayashi T."/>
            <person name="Toyoda A."/>
            <person name="Oliveira C."/>
            <person name="Osipova E."/>
            <person name="Leigh N.D."/>
            <person name="Simon A."/>
            <person name="Yun M.H."/>
        </authorList>
    </citation>
    <scope>NUCLEOTIDE SEQUENCE</scope>
    <source>
        <strain evidence="1">20211129_DDA</strain>
        <tissue evidence="1">Liver</tissue>
    </source>
</reference>
<dbReference type="Proteomes" id="UP001066276">
    <property type="component" value="Chromosome 1_1"/>
</dbReference>
<proteinExistence type="predicted"/>
<accession>A0AAV7WUC3</accession>
<dbReference type="EMBL" id="JANPWB010000001">
    <property type="protein sequence ID" value="KAJ1215484.1"/>
    <property type="molecule type" value="Genomic_DNA"/>
</dbReference>
<organism evidence="1 2">
    <name type="scientific">Pleurodeles waltl</name>
    <name type="common">Iberian ribbed newt</name>
    <dbReference type="NCBI Taxonomy" id="8319"/>
    <lineage>
        <taxon>Eukaryota</taxon>
        <taxon>Metazoa</taxon>
        <taxon>Chordata</taxon>
        <taxon>Craniata</taxon>
        <taxon>Vertebrata</taxon>
        <taxon>Euteleostomi</taxon>
        <taxon>Amphibia</taxon>
        <taxon>Batrachia</taxon>
        <taxon>Caudata</taxon>
        <taxon>Salamandroidea</taxon>
        <taxon>Salamandridae</taxon>
        <taxon>Pleurodelinae</taxon>
        <taxon>Pleurodeles</taxon>
    </lineage>
</organism>